<feature type="compositionally biased region" description="Basic and acidic residues" evidence="5">
    <location>
        <begin position="539"/>
        <end position="555"/>
    </location>
</feature>
<feature type="region of interest" description="Disordered" evidence="5">
    <location>
        <begin position="618"/>
        <end position="715"/>
    </location>
</feature>
<dbReference type="Gene3D" id="1.20.5.190">
    <property type="match status" value="5"/>
</dbReference>
<evidence type="ECO:0000256" key="1">
    <source>
        <dbReference type="ARBA" id="ARBA00004496"/>
    </source>
</evidence>
<feature type="compositionally biased region" description="Basic and acidic residues" evidence="5">
    <location>
        <begin position="512"/>
        <end position="527"/>
    </location>
</feature>
<dbReference type="InterPro" id="IPR051185">
    <property type="entry name" value="ASPM"/>
</dbReference>
<dbReference type="GO" id="GO:0000922">
    <property type="term" value="C:spindle pole"/>
    <property type="evidence" value="ECO:0007669"/>
    <property type="project" value="TreeGrafter"/>
</dbReference>
<keyword evidence="2" id="KW-0963">Cytoplasm</keyword>
<feature type="compositionally biased region" description="Basic and acidic residues" evidence="5">
    <location>
        <begin position="320"/>
        <end position="334"/>
    </location>
</feature>
<dbReference type="Pfam" id="PF00612">
    <property type="entry name" value="IQ"/>
    <property type="match status" value="4"/>
</dbReference>
<sequence>MLKTRLQKVSSGLDEMGSSLDGLQERIARMRTLLSGGKLPSMASYEANMNIQQQTAPPNPLTTFRNEVDRKCQGMLNAYNFFRRDGQKGVVPLTCFRKRAEELGISSTETDEALKTATRSAKGETVDVWAFLGLGKGNRRRRKSHSQSGSGSGDRGGRQGHYDPEEGEGHVGGGEWSTDSQDEGERRRIARQDSSGSCQSPKSTRILQRQADAMAAQSSVKALKTKGGRGREANANVSENTNRMKRENGDAPQSTQLDTPPWETAPVHVDAGGEGEEALAATKLTAHWKGKKVRDEFSRQKQEREEAATKLSANWKGKKAREEYTREKAEREQAATKLSAGWKGKKVREEYEKEKKEREEAATKLSAGWKGKKVREEYEKEKKEREEAATKLSAGWKGKKVGEEYEKEKKEREEAATKLSANWKGKKAREDYSREKQEREEAATKLSAHWKGRKTRKEISVRSQTEETGGMNATDHHQERPGRERDSGDQAESNKEHSAATTLSAHWKGKQARADFKKQKKEREDAATKLSANWKGRQARQEFHEKKKEKEKHQETEEEEKESPENQTPTSSKRRSRGEIKVSLSPTDKNFLREQTGGGSPSTVTFFYSSTRELADADRAATKLSAHWKGKQTRSSFKKSYSAQDTRSKGHEGPAESPTAGRGDQTSGSSGRSLPLPRDRDRDGPRESSPSSSSAREKNKNFLREQTGGGSPSTVTFFYSSTKDLAEADRAATTLSAHWKGKVARGEVKRVQDEIGKEKEQQAAAATTLSAAWKGKQAREEVKKMKEEQKTGEGDETDKEKDKERKAKKKKKKEKKAKTEKSNKKDRGESDDREAPRSPHLGT</sequence>
<evidence type="ECO:0000313" key="6">
    <source>
        <dbReference type="EMBL" id="CEM46249.1"/>
    </source>
</evidence>
<feature type="compositionally biased region" description="Basic and acidic residues" evidence="5">
    <location>
        <begin position="347"/>
        <end position="362"/>
    </location>
</feature>
<feature type="compositionally biased region" description="Basic and acidic residues" evidence="5">
    <location>
        <begin position="777"/>
        <end position="805"/>
    </location>
</feature>
<feature type="compositionally biased region" description="Basic and acidic residues" evidence="5">
    <location>
        <begin position="474"/>
        <end position="498"/>
    </location>
</feature>
<dbReference type="AlphaFoldDB" id="A0A0G4HPF2"/>
<feature type="compositionally biased region" description="Polar residues" evidence="5">
    <location>
        <begin position="192"/>
        <end position="207"/>
    </location>
</feature>
<dbReference type="PANTHER" id="PTHR22706">
    <property type="entry name" value="ASSEMBLY FACTOR FOR SPINDLE MICROTUBULES"/>
    <property type="match status" value="1"/>
</dbReference>
<evidence type="ECO:0000256" key="5">
    <source>
        <dbReference type="SAM" id="MobiDB-lite"/>
    </source>
</evidence>
<feature type="compositionally biased region" description="Basic and acidic residues" evidence="5">
    <location>
        <begin position="400"/>
        <end position="416"/>
    </location>
</feature>
<feature type="compositionally biased region" description="Basic and acidic residues" evidence="5">
    <location>
        <begin position="677"/>
        <end position="686"/>
    </location>
</feature>
<feature type="region of interest" description="Disordered" evidence="5">
    <location>
        <begin position="290"/>
        <end position="605"/>
    </location>
</feature>
<dbReference type="PANTHER" id="PTHR22706:SF1">
    <property type="entry name" value="ASSEMBLY FACTOR FOR SPINDLE MICROTUBULES"/>
    <property type="match status" value="1"/>
</dbReference>
<feature type="compositionally biased region" description="Basic and acidic residues" evidence="5">
    <location>
        <begin position="428"/>
        <end position="443"/>
    </location>
</feature>
<name>A0A0G4HPF2_9ALVE</name>
<dbReference type="InterPro" id="IPR000048">
    <property type="entry name" value="IQ_motif_EF-hand-BS"/>
</dbReference>
<keyword evidence="3" id="KW-0677">Repeat</keyword>
<protein>
    <submittedName>
        <fullName evidence="6">Uncharacterized protein</fullName>
    </submittedName>
</protein>
<feature type="compositionally biased region" description="Basic and acidic residues" evidence="5">
    <location>
        <begin position="374"/>
        <end position="389"/>
    </location>
</feature>
<accession>A0A0G4HPF2</accession>
<evidence type="ECO:0000256" key="3">
    <source>
        <dbReference type="ARBA" id="ARBA00022737"/>
    </source>
</evidence>
<feature type="compositionally biased region" description="Low complexity" evidence="5">
    <location>
        <begin position="763"/>
        <end position="772"/>
    </location>
</feature>
<dbReference type="GO" id="GO:0005516">
    <property type="term" value="F:calmodulin binding"/>
    <property type="evidence" value="ECO:0007669"/>
    <property type="project" value="UniProtKB-KW"/>
</dbReference>
<dbReference type="GO" id="GO:0000278">
    <property type="term" value="P:mitotic cell cycle"/>
    <property type="evidence" value="ECO:0007669"/>
    <property type="project" value="TreeGrafter"/>
</dbReference>
<dbReference type="GO" id="GO:0051295">
    <property type="term" value="P:establishment of meiotic spindle localization"/>
    <property type="evidence" value="ECO:0007669"/>
    <property type="project" value="TreeGrafter"/>
</dbReference>
<comment type="subcellular location">
    <subcellularLocation>
        <location evidence="1">Cytoplasm</location>
    </subcellularLocation>
</comment>
<dbReference type="GO" id="GO:0005737">
    <property type="term" value="C:cytoplasm"/>
    <property type="evidence" value="ECO:0007669"/>
    <property type="project" value="UniProtKB-SubCell"/>
</dbReference>
<feature type="compositionally biased region" description="Polar residues" evidence="5">
    <location>
        <begin position="633"/>
        <end position="645"/>
    </location>
</feature>
<feature type="compositionally biased region" description="Basic and acidic residues" evidence="5">
    <location>
        <begin position="817"/>
        <end position="837"/>
    </location>
</feature>
<feature type="compositionally biased region" description="Basic and acidic residues" evidence="5">
    <location>
        <begin position="155"/>
        <end position="169"/>
    </location>
</feature>
<evidence type="ECO:0000256" key="4">
    <source>
        <dbReference type="ARBA" id="ARBA00022860"/>
    </source>
</evidence>
<reference evidence="6" key="1">
    <citation type="submission" date="2014-11" db="EMBL/GenBank/DDBJ databases">
        <authorList>
            <person name="Otto D Thomas"/>
            <person name="Naeem Raeece"/>
        </authorList>
    </citation>
    <scope>NUCLEOTIDE SEQUENCE</scope>
</reference>
<evidence type="ECO:0000256" key="2">
    <source>
        <dbReference type="ARBA" id="ARBA00022490"/>
    </source>
</evidence>
<dbReference type="SMART" id="SM00015">
    <property type="entry name" value="IQ"/>
    <property type="match status" value="12"/>
</dbReference>
<feature type="region of interest" description="Disordered" evidence="5">
    <location>
        <begin position="137"/>
        <end position="266"/>
    </location>
</feature>
<feature type="compositionally biased region" description="Basic and acidic residues" evidence="5">
    <location>
        <begin position="293"/>
        <end position="308"/>
    </location>
</feature>
<organism evidence="6">
    <name type="scientific">Chromera velia CCMP2878</name>
    <dbReference type="NCBI Taxonomy" id="1169474"/>
    <lineage>
        <taxon>Eukaryota</taxon>
        <taxon>Sar</taxon>
        <taxon>Alveolata</taxon>
        <taxon>Colpodellida</taxon>
        <taxon>Chromeraceae</taxon>
        <taxon>Chromera</taxon>
    </lineage>
</organism>
<dbReference type="PROSITE" id="PS50096">
    <property type="entry name" value="IQ"/>
    <property type="match status" value="12"/>
</dbReference>
<proteinExistence type="predicted"/>
<keyword evidence="4" id="KW-0112">Calmodulin-binding</keyword>
<dbReference type="VEuPathDB" id="CryptoDB:Cvel_7833"/>
<dbReference type="EMBL" id="CDMZ01003409">
    <property type="protein sequence ID" value="CEM46249.1"/>
    <property type="molecule type" value="Genomic_DNA"/>
</dbReference>
<feature type="compositionally biased region" description="Basic residues" evidence="5">
    <location>
        <begin position="806"/>
        <end position="816"/>
    </location>
</feature>
<feature type="region of interest" description="Disordered" evidence="5">
    <location>
        <begin position="754"/>
        <end position="843"/>
    </location>
</feature>
<gene>
    <name evidence="6" type="ORF">Cvel_7833</name>
</gene>
<dbReference type="GO" id="GO:0007051">
    <property type="term" value="P:spindle organization"/>
    <property type="evidence" value="ECO:0007669"/>
    <property type="project" value="TreeGrafter"/>
</dbReference>